<dbReference type="Gene3D" id="3.40.50.11350">
    <property type="match status" value="1"/>
</dbReference>
<accession>A7RMP2</accession>
<protein>
    <submittedName>
        <fullName evidence="2">Uncharacterized protein</fullName>
    </submittedName>
</protein>
<dbReference type="KEGG" id="nve:5519540"/>
<proteinExistence type="predicted"/>
<dbReference type="GO" id="GO:0006487">
    <property type="term" value="P:protein N-linked glycosylation"/>
    <property type="evidence" value="ECO:0000318"/>
    <property type="project" value="GO_Central"/>
</dbReference>
<dbReference type="AlphaFoldDB" id="A7RMP2"/>
<keyword evidence="1" id="KW-1133">Transmembrane helix</keyword>
<keyword evidence="1" id="KW-0472">Membrane</keyword>
<dbReference type="PhylomeDB" id="A7RMP2"/>
<dbReference type="InParanoid" id="A7RMP2"/>
<name>A7RMP2_NEMVE</name>
<evidence type="ECO:0000313" key="3">
    <source>
        <dbReference type="Proteomes" id="UP000001593"/>
    </source>
</evidence>
<reference evidence="2 3" key="1">
    <citation type="journal article" date="2007" name="Science">
        <title>Sea anemone genome reveals ancestral eumetazoan gene repertoire and genomic organization.</title>
        <authorList>
            <person name="Putnam N.H."/>
            <person name="Srivastava M."/>
            <person name="Hellsten U."/>
            <person name="Dirks B."/>
            <person name="Chapman J."/>
            <person name="Salamov A."/>
            <person name="Terry A."/>
            <person name="Shapiro H."/>
            <person name="Lindquist E."/>
            <person name="Kapitonov V.V."/>
            <person name="Jurka J."/>
            <person name="Genikhovich G."/>
            <person name="Grigoriev I.V."/>
            <person name="Lucas S.M."/>
            <person name="Steele R.E."/>
            <person name="Finnerty J.R."/>
            <person name="Technau U."/>
            <person name="Martindale M.Q."/>
            <person name="Rokhsar D.S."/>
        </authorList>
    </citation>
    <scope>NUCLEOTIDE SEQUENCE [LARGE SCALE GENOMIC DNA]</scope>
    <source>
        <strain evidence="3">CH2 X CH6</strain>
    </source>
</reference>
<dbReference type="PANTHER" id="PTHR13132">
    <property type="entry name" value="ALPHA- 1,6 -FUCOSYLTRANSFERASE"/>
    <property type="match status" value="1"/>
</dbReference>
<dbReference type="STRING" id="45351.A7RMP2"/>
<keyword evidence="1" id="KW-0812">Transmembrane</keyword>
<feature type="transmembrane region" description="Helical" evidence="1">
    <location>
        <begin position="7"/>
        <end position="26"/>
    </location>
</feature>
<gene>
    <name evidence="2" type="ORF">NEMVEDRAFT_v1g199363</name>
</gene>
<evidence type="ECO:0000256" key="1">
    <source>
        <dbReference type="SAM" id="Phobius"/>
    </source>
</evidence>
<dbReference type="OrthoDB" id="428346at2759"/>
<keyword evidence="3" id="KW-1185">Reference proteome</keyword>
<dbReference type="eggNOG" id="ENOG502S1KU">
    <property type="taxonomic scope" value="Eukaryota"/>
</dbReference>
<organism evidence="2 3">
    <name type="scientific">Nematostella vectensis</name>
    <name type="common">Starlet sea anemone</name>
    <dbReference type="NCBI Taxonomy" id="45351"/>
    <lineage>
        <taxon>Eukaryota</taxon>
        <taxon>Metazoa</taxon>
        <taxon>Cnidaria</taxon>
        <taxon>Anthozoa</taxon>
        <taxon>Hexacorallia</taxon>
        <taxon>Actiniaria</taxon>
        <taxon>Edwardsiidae</taxon>
        <taxon>Nematostella</taxon>
    </lineage>
</organism>
<dbReference type="GO" id="GO:0046921">
    <property type="term" value="F:alpha-(1-&gt;6)-fucosyltransferase activity"/>
    <property type="evidence" value="ECO:0000318"/>
    <property type="project" value="GO_Central"/>
</dbReference>
<sequence>MLQHKRAAKWFLAFTLMTCIVMFLMYSEFRETESKYLNYWKTENRFEALKYARVESAKQTAITGEQPQPYLPRKRNADWKTTWFQENLVFKNQVLRKPSQNSRRQYKVLKFTKKRGTRTKIQEKITDTRLDDFDLKLEGYGVKRSLYSSCGGQWLHRHTRLQNRITSGREKKRYLVYSCPGEGHGCFGYGNRIRAVIALFYLAVLTDRAFLIDWTTPEPLEKHLMPRGLQWNYTKPLECRENETQGIRRHYWGTHKLAEKQKNGWHIEHSEGFTKWFTRTDFDKYFEFPVEAVNTIWYFAEKNIPKNKYLMKRARELGVKPLIQPDATYASLFGCAFHFLFKKSPIIEHYTQKMAGKMRSTGYPVIGMHIRTGDTAFANQSVPNNKGVLGFLKCAERFERNLGPKVFGKTKLFLATDSGFVREFAKQRYQAKVLSTNLTIEHLDKTIAKKLSKKHVANHKPSAATSYKLRAMVVATRGQLSSKSSMNCTKSKTKSPVHASIHTISGVSEGIVSMLVDQFLLAECDYLIICDSSFSYSAVAMSMRNKSAFAFGDEDCSSFEQMNSKTKLKNFY</sequence>
<dbReference type="HOGENOM" id="CLU_476768_0_0_1"/>
<evidence type="ECO:0000313" key="2">
    <source>
        <dbReference type="EMBL" id="EDO47381.1"/>
    </source>
</evidence>
<dbReference type="Proteomes" id="UP000001593">
    <property type="component" value="Unassembled WGS sequence"/>
</dbReference>
<dbReference type="OMA" id="EYQDYCK"/>
<dbReference type="PANTHER" id="PTHR13132:SF29">
    <property type="entry name" value="ALPHA-(1,6)-FUCOSYLTRANSFERASE"/>
    <property type="match status" value="1"/>
</dbReference>
<dbReference type="EMBL" id="DS469520">
    <property type="protein sequence ID" value="EDO47381.1"/>
    <property type="molecule type" value="Genomic_DNA"/>
</dbReference>